<keyword evidence="4" id="KW-0963">Cytoplasm</keyword>
<evidence type="ECO:0000256" key="1">
    <source>
        <dbReference type="ARBA" id="ARBA00004496"/>
    </source>
</evidence>
<dbReference type="GO" id="GO:0003725">
    <property type="term" value="F:double-stranded RNA binding"/>
    <property type="evidence" value="ECO:0007669"/>
    <property type="project" value="InterPro"/>
</dbReference>
<evidence type="ECO:0000256" key="8">
    <source>
        <dbReference type="ARBA" id="ARBA00022741"/>
    </source>
</evidence>
<keyword evidence="7" id="KW-0548">Nucleotidyltransferase</keyword>
<keyword evidence="5" id="KW-0808">Transferase</keyword>
<comment type="catalytic activity">
    <reaction evidence="10">
        <text>L-threonine + hydrogencarbonate + ATP = L-threonylcarbamoyladenylate + diphosphate + H2O</text>
        <dbReference type="Rhea" id="RHEA:36407"/>
        <dbReference type="ChEBI" id="CHEBI:15377"/>
        <dbReference type="ChEBI" id="CHEBI:17544"/>
        <dbReference type="ChEBI" id="CHEBI:30616"/>
        <dbReference type="ChEBI" id="CHEBI:33019"/>
        <dbReference type="ChEBI" id="CHEBI:57926"/>
        <dbReference type="ChEBI" id="CHEBI:73682"/>
        <dbReference type="EC" id="2.7.7.87"/>
    </reaction>
</comment>
<dbReference type="PANTHER" id="PTHR17490">
    <property type="entry name" value="SUA5"/>
    <property type="match status" value="1"/>
</dbReference>
<evidence type="ECO:0000259" key="11">
    <source>
        <dbReference type="PROSITE" id="PS51163"/>
    </source>
</evidence>
<dbReference type="GO" id="GO:0005737">
    <property type="term" value="C:cytoplasm"/>
    <property type="evidence" value="ECO:0007669"/>
    <property type="project" value="UniProtKB-SubCell"/>
</dbReference>
<dbReference type="SUPFAM" id="SSF55821">
    <property type="entry name" value="YrdC/RibB"/>
    <property type="match status" value="1"/>
</dbReference>
<evidence type="ECO:0000256" key="3">
    <source>
        <dbReference type="ARBA" id="ARBA00012584"/>
    </source>
</evidence>
<keyword evidence="8" id="KW-0547">Nucleotide-binding</keyword>
<dbReference type="PROSITE" id="PS51163">
    <property type="entry name" value="YRDC"/>
    <property type="match status" value="1"/>
</dbReference>
<dbReference type="EC" id="2.7.7.87" evidence="3"/>
<reference evidence="12" key="1">
    <citation type="submission" date="2018-05" db="EMBL/GenBank/DDBJ databases">
        <authorList>
            <person name="Lanie J.A."/>
            <person name="Ng W.-L."/>
            <person name="Kazmierczak K.M."/>
            <person name="Andrzejewski T.M."/>
            <person name="Davidsen T.M."/>
            <person name="Wayne K.J."/>
            <person name="Tettelin H."/>
            <person name="Glass J.I."/>
            <person name="Rusch D."/>
            <person name="Podicherti R."/>
            <person name="Tsui H.-C.T."/>
            <person name="Winkler M.E."/>
        </authorList>
    </citation>
    <scope>NUCLEOTIDE SEQUENCE</scope>
</reference>
<dbReference type="AlphaFoldDB" id="A0A381VG83"/>
<protein>
    <recommendedName>
        <fullName evidence="3">L-threonylcarbamoyladenylate synthase</fullName>
        <ecNumber evidence="3">2.7.7.87</ecNumber>
    </recommendedName>
</protein>
<sequence length="177" mass="19833">MNGLDEALVDLKQGKVIAYPSEGVWGLGCDPVNEEAVYRLLKLKNRPVSKGLILVGSKLEQMKPYININKYKAKLITKWPGPHTWIVPTRTTPFWIRGNYDSVAVRVSNHPIIIEICNKFEGVMVSTSANLKGKTPVTTQQEVEELFEGLSIVEGNLGELNSSTPIQDIQTDKWIRE</sequence>
<comment type="subcellular location">
    <subcellularLocation>
        <location evidence="1">Cytoplasm</location>
    </subcellularLocation>
</comment>
<evidence type="ECO:0000256" key="6">
    <source>
        <dbReference type="ARBA" id="ARBA00022694"/>
    </source>
</evidence>
<dbReference type="Pfam" id="PF01300">
    <property type="entry name" value="Sua5_yciO_yrdC"/>
    <property type="match status" value="1"/>
</dbReference>
<comment type="similarity">
    <text evidence="2">Belongs to the SUA5 family.</text>
</comment>
<evidence type="ECO:0000256" key="5">
    <source>
        <dbReference type="ARBA" id="ARBA00022679"/>
    </source>
</evidence>
<dbReference type="InterPro" id="IPR023535">
    <property type="entry name" value="TC-AMP_synthase"/>
</dbReference>
<dbReference type="GO" id="GO:0002949">
    <property type="term" value="P:tRNA threonylcarbamoyladenosine modification"/>
    <property type="evidence" value="ECO:0007669"/>
    <property type="project" value="InterPro"/>
</dbReference>
<dbReference type="PANTHER" id="PTHR17490:SF18">
    <property type="entry name" value="THREONYLCARBAMOYL-AMP SYNTHASE"/>
    <property type="match status" value="1"/>
</dbReference>
<evidence type="ECO:0000256" key="7">
    <source>
        <dbReference type="ARBA" id="ARBA00022695"/>
    </source>
</evidence>
<dbReference type="GO" id="GO:0061710">
    <property type="term" value="F:L-threonylcarbamoyladenylate synthase"/>
    <property type="evidence" value="ECO:0007669"/>
    <property type="project" value="UniProtKB-EC"/>
</dbReference>
<evidence type="ECO:0000256" key="2">
    <source>
        <dbReference type="ARBA" id="ARBA00007663"/>
    </source>
</evidence>
<evidence type="ECO:0000256" key="9">
    <source>
        <dbReference type="ARBA" id="ARBA00022840"/>
    </source>
</evidence>
<dbReference type="InterPro" id="IPR050156">
    <property type="entry name" value="TC-AMP_synthase_SUA5"/>
</dbReference>
<proteinExistence type="inferred from homology"/>
<keyword evidence="6" id="KW-0819">tRNA processing</keyword>
<dbReference type="HAMAP" id="MF_01852">
    <property type="entry name" value="TsaC"/>
    <property type="match status" value="1"/>
</dbReference>
<evidence type="ECO:0000313" key="12">
    <source>
        <dbReference type="EMBL" id="SVA38788.1"/>
    </source>
</evidence>
<dbReference type="EMBL" id="UINC01008628">
    <property type="protein sequence ID" value="SVA38788.1"/>
    <property type="molecule type" value="Genomic_DNA"/>
</dbReference>
<evidence type="ECO:0000256" key="4">
    <source>
        <dbReference type="ARBA" id="ARBA00022490"/>
    </source>
</evidence>
<dbReference type="InterPro" id="IPR006070">
    <property type="entry name" value="Sua5-like_dom"/>
</dbReference>
<organism evidence="12">
    <name type="scientific">marine metagenome</name>
    <dbReference type="NCBI Taxonomy" id="408172"/>
    <lineage>
        <taxon>unclassified sequences</taxon>
        <taxon>metagenomes</taxon>
        <taxon>ecological metagenomes</taxon>
    </lineage>
</organism>
<dbReference type="Gene3D" id="3.90.870.10">
    <property type="entry name" value="DHBP synthase"/>
    <property type="match status" value="1"/>
</dbReference>
<keyword evidence="9" id="KW-0067">ATP-binding</keyword>
<evidence type="ECO:0000256" key="10">
    <source>
        <dbReference type="ARBA" id="ARBA00048366"/>
    </source>
</evidence>
<name>A0A381VG83_9ZZZZ</name>
<accession>A0A381VG83</accession>
<feature type="domain" description="YrdC-like" evidence="11">
    <location>
        <begin position="1"/>
        <end position="177"/>
    </location>
</feature>
<dbReference type="InterPro" id="IPR017945">
    <property type="entry name" value="DHBP_synth_RibB-like_a/b_dom"/>
</dbReference>
<dbReference type="GO" id="GO:0006450">
    <property type="term" value="P:regulation of translational fidelity"/>
    <property type="evidence" value="ECO:0007669"/>
    <property type="project" value="TreeGrafter"/>
</dbReference>
<gene>
    <name evidence="12" type="ORF">METZ01_LOCUS91642</name>
</gene>
<dbReference type="GO" id="GO:0000049">
    <property type="term" value="F:tRNA binding"/>
    <property type="evidence" value="ECO:0007669"/>
    <property type="project" value="TreeGrafter"/>
</dbReference>
<dbReference type="GO" id="GO:0005524">
    <property type="term" value="F:ATP binding"/>
    <property type="evidence" value="ECO:0007669"/>
    <property type="project" value="UniProtKB-KW"/>
</dbReference>